<dbReference type="PRINTS" id="PR00040">
    <property type="entry name" value="HTHMERR"/>
</dbReference>
<feature type="domain" description="HTH merR-type" evidence="3">
    <location>
        <begin position="7"/>
        <end position="75"/>
    </location>
</feature>
<accession>A0ABU8VF75</accession>
<dbReference type="PANTHER" id="PTHR30204">
    <property type="entry name" value="REDOX-CYCLING DRUG-SENSING TRANSCRIPTIONAL ACTIVATOR SOXR"/>
    <property type="match status" value="1"/>
</dbReference>
<gene>
    <name evidence="4" type="ORF">WKW77_14195</name>
</gene>
<keyword evidence="5" id="KW-1185">Reference proteome</keyword>
<evidence type="ECO:0000259" key="3">
    <source>
        <dbReference type="PROSITE" id="PS50937"/>
    </source>
</evidence>
<name>A0ABU8VF75_9BURK</name>
<evidence type="ECO:0000313" key="4">
    <source>
        <dbReference type="EMBL" id="MEJ8812230.1"/>
    </source>
</evidence>
<dbReference type="SMART" id="SM00422">
    <property type="entry name" value="HTH_MERR"/>
    <property type="match status" value="1"/>
</dbReference>
<dbReference type="Proteomes" id="UP001365846">
    <property type="component" value="Unassembled WGS sequence"/>
</dbReference>
<evidence type="ECO:0000256" key="1">
    <source>
        <dbReference type="ARBA" id="ARBA00023125"/>
    </source>
</evidence>
<dbReference type="Gene3D" id="1.10.1660.10">
    <property type="match status" value="1"/>
</dbReference>
<comment type="caution">
    <text evidence="4">The sequence shown here is derived from an EMBL/GenBank/DDBJ whole genome shotgun (WGS) entry which is preliminary data.</text>
</comment>
<evidence type="ECO:0000256" key="2">
    <source>
        <dbReference type="SAM" id="Coils"/>
    </source>
</evidence>
<sequence>MTDSKGSITVREAAERLGVTPRTLKYYEELGLVVPARSEGRYRLYEAPDLDKLARVLRMRSLGFSLTAITAMLQQPFEAPADGGRPRLSNASLKTLKATLAAQLETLDKRVEQVRRELKEAAAMQAQLRRDIEYVERRLGGESLEAILEERRREAPERKAALRKGMPS</sequence>
<dbReference type="RefSeq" id="WP_340357483.1">
    <property type="nucleotide sequence ID" value="NZ_JBBKZU010000005.1"/>
</dbReference>
<dbReference type="PANTHER" id="PTHR30204:SF90">
    <property type="entry name" value="HTH-TYPE TRANSCRIPTIONAL ACTIVATOR MTA"/>
    <property type="match status" value="1"/>
</dbReference>
<dbReference type="SUPFAM" id="SSF46955">
    <property type="entry name" value="Putative DNA-binding domain"/>
    <property type="match status" value="1"/>
</dbReference>
<dbReference type="Pfam" id="PF13411">
    <property type="entry name" value="MerR_1"/>
    <property type="match status" value="1"/>
</dbReference>
<dbReference type="EMBL" id="JBBKZU010000005">
    <property type="protein sequence ID" value="MEJ8812230.1"/>
    <property type="molecule type" value="Genomic_DNA"/>
</dbReference>
<keyword evidence="1" id="KW-0238">DNA-binding</keyword>
<organism evidence="4 5">
    <name type="scientific">Variovorax ureilyticus</name>
    <dbReference type="NCBI Taxonomy" id="1836198"/>
    <lineage>
        <taxon>Bacteria</taxon>
        <taxon>Pseudomonadati</taxon>
        <taxon>Pseudomonadota</taxon>
        <taxon>Betaproteobacteria</taxon>
        <taxon>Burkholderiales</taxon>
        <taxon>Comamonadaceae</taxon>
        <taxon>Variovorax</taxon>
    </lineage>
</organism>
<proteinExistence type="predicted"/>
<dbReference type="InterPro" id="IPR009061">
    <property type="entry name" value="DNA-bd_dom_put_sf"/>
</dbReference>
<keyword evidence="2" id="KW-0175">Coiled coil</keyword>
<reference evidence="4 5" key="1">
    <citation type="submission" date="2024-03" db="EMBL/GenBank/DDBJ databases">
        <title>Novel species of the genus Variovorax.</title>
        <authorList>
            <person name="Liu Q."/>
            <person name="Xin Y.-H."/>
        </authorList>
    </citation>
    <scope>NUCLEOTIDE SEQUENCE [LARGE SCALE GENOMIC DNA]</scope>
    <source>
        <strain evidence="4 5">KACC 18899</strain>
    </source>
</reference>
<dbReference type="InterPro" id="IPR047057">
    <property type="entry name" value="MerR_fam"/>
</dbReference>
<feature type="coiled-coil region" evidence="2">
    <location>
        <begin position="97"/>
        <end position="138"/>
    </location>
</feature>
<evidence type="ECO:0000313" key="5">
    <source>
        <dbReference type="Proteomes" id="UP001365846"/>
    </source>
</evidence>
<dbReference type="InterPro" id="IPR000551">
    <property type="entry name" value="MerR-type_HTH_dom"/>
</dbReference>
<dbReference type="PROSITE" id="PS50937">
    <property type="entry name" value="HTH_MERR_2"/>
    <property type="match status" value="1"/>
</dbReference>
<protein>
    <submittedName>
        <fullName evidence="4">MerR family transcriptional regulator</fullName>
    </submittedName>
</protein>